<evidence type="ECO:0000313" key="1">
    <source>
        <dbReference type="EMBL" id="KAJ3251499.1"/>
    </source>
</evidence>
<organism evidence="1 2">
    <name type="scientific">Boothiomyces macroporosus</name>
    <dbReference type="NCBI Taxonomy" id="261099"/>
    <lineage>
        <taxon>Eukaryota</taxon>
        <taxon>Fungi</taxon>
        <taxon>Fungi incertae sedis</taxon>
        <taxon>Chytridiomycota</taxon>
        <taxon>Chytridiomycota incertae sedis</taxon>
        <taxon>Chytridiomycetes</taxon>
        <taxon>Rhizophydiales</taxon>
        <taxon>Terramycetaceae</taxon>
        <taxon>Boothiomyces</taxon>
    </lineage>
</organism>
<accession>A0AAD5Y030</accession>
<sequence length="356" mass="41927">MTVEQEPNRDQQTQIRVFVQDQLDMQLVPKLCTIKRNDETLVVDDYFLYTDELLEGDELIGFEGYIEKYPFQCLYMDQDFDPIIVKTTKMLNLNSVYEIKGKIIDSNISPHEYKELDLDYKPLKDLLFRLGKQGELLYYSLFTDLSCKISTENKEFIKSILPIVKFPIDIDGLNKKDLQPKKQEIMEYSVLQHKQILFEDLLTEGKLNEIGYKNIKLIEKVLDDCHVDYDIPFTEFKQKIKPIILSNSKMFKTHLEIKLDSNLLDLDFEKMNLNSENTDSMIDLYCEKKQLKKIEMDEQSIQDEFIDMQKQKRRNGLQVDDGSLFKVQLKIAESIARDQSKDLDLDVFRYAVSLIN</sequence>
<proteinExistence type="predicted"/>
<dbReference type="AlphaFoldDB" id="A0AAD5Y030"/>
<name>A0AAD5Y030_9FUNG</name>
<dbReference type="EMBL" id="JADGKB010000180">
    <property type="protein sequence ID" value="KAJ3251499.1"/>
    <property type="molecule type" value="Genomic_DNA"/>
</dbReference>
<protein>
    <submittedName>
        <fullName evidence="1">Uncharacterized protein</fullName>
    </submittedName>
</protein>
<dbReference type="Proteomes" id="UP001210925">
    <property type="component" value="Unassembled WGS sequence"/>
</dbReference>
<evidence type="ECO:0000313" key="2">
    <source>
        <dbReference type="Proteomes" id="UP001210925"/>
    </source>
</evidence>
<gene>
    <name evidence="1" type="ORF">HK103_002367</name>
</gene>
<dbReference type="Pfam" id="PF09739">
    <property type="entry name" value="MCM_bind"/>
    <property type="match status" value="1"/>
</dbReference>
<dbReference type="InterPro" id="IPR019140">
    <property type="entry name" value="MCM_complex-bd"/>
</dbReference>
<comment type="caution">
    <text evidence="1">The sequence shown here is derived from an EMBL/GenBank/DDBJ whole genome shotgun (WGS) entry which is preliminary data.</text>
</comment>
<keyword evidence="2" id="KW-1185">Reference proteome</keyword>
<reference evidence="1" key="1">
    <citation type="submission" date="2020-05" db="EMBL/GenBank/DDBJ databases">
        <title>Phylogenomic resolution of chytrid fungi.</title>
        <authorList>
            <person name="Stajich J.E."/>
            <person name="Amses K."/>
            <person name="Simmons R."/>
            <person name="Seto K."/>
            <person name="Myers J."/>
            <person name="Bonds A."/>
            <person name="Quandt C.A."/>
            <person name="Barry K."/>
            <person name="Liu P."/>
            <person name="Grigoriev I."/>
            <person name="Longcore J.E."/>
            <person name="James T.Y."/>
        </authorList>
    </citation>
    <scope>NUCLEOTIDE SEQUENCE</scope>
    <source>
        <strain evidence="1">PLAUS21</strain>
    </source>
</reference>